<reference evidence="2 3" key="1">
    <citation type="submission" date="2021-03" db="EMBL/GenBank/DDBJ databases">
        <title>Sequencing the genomes of 1000 actinobacteria strains.</title>
        <authorList>
            <person name="Klenk H.-P."/>
        </authorList>
    </citation>
    <scope>NUCLEOTIDE SEQUENCE [LARGE SCALE GENOMIC DNA]</scope>
    <source>
        <strain evidence="2 3">DSM 44580</strain>
    </source>
</reference>
<sequence length="275" mass="29265">MDTKLVAMAALLAWADRRERLTEDRVDLVAAAWRAGVHNVAELARVARVSRDTIYADLRAREIDPKSRDAVAPAPPSPGPDPAALRQLAGLVDTVAHPAFAAAPTDPLTRVLTGTQHVLGLLADVADPPPGPEWAPEELLSSLAAQGAEITHHAQRELAGRQTPAELAQRTDYLHRAALHTGRRASATEVTLTVDTPAGGEVTVRFGTDVTGLTTVDGPLAGLDGLDHLEVRQALATLSRVVTRRLGEESFLARRKDALPGGPPIRTRVVPSNED</sequence>
<dbReference type="EMBL" id="JAGIOO010000001">
    <property type="protein sequence ID" value="MBP2478437.1"/>
    <property type="molecule type" value="Genomic_DNA"/>
</dbReference>
<proteinExistence type="predicted"/>
<protein>
    <submittedName>
        <fullName evidence="2">Uncharacterized protein</fullName>
    </submittedName>
</protein>
<dbReference type="RefSeq" id="WP_086782532.1">
    <property type="nucleotide sequence ID" value="NZ_JAGIOO010000001.1"/>
</dbReference>
<gene>
    <name evidence="2" type="ORF">JOF53_007309</name>
</gene>
<organism evidence="2 3">
    <name type="scientific">Crossiella equi</name>
    <dbReference type="NCBI Taxonomy" id="130796"/>
    <lineage>
        <taxon>Bacteria</taxon>
        <taxon>Bacillati</taxon>
        <taxon>Actinomycetota</taxon>
        <taxon>Actinomycetes</taxon>
        <taxon>Pseudonocardiales</taxon>
        <taxon>Pseudonocardiaceae</taxon>
        <taxon>Crossiella</taxon>
    </lineage>
</organism>
<evidence type="ECO:0000256" key="1">
    <source>
        <dbReference type="SAM" id="MobiDB-lite"/>
    </source>
</evidence>
<name>A0ABS5APV4_9PSEU</name>
<keyword evidence="3" id="KW-1185">Reference proteome</keyword>
<dbReference type="Proteomes" id="UP001519363">
    <property type="component" value="Unassembled WGS sequence"/>
</dbReference>
<evidence type="ECO:0000313" key="3">
    <source>
        <dbReference type="Proteomes" id="UP001519363"/>
    </source>
</evidence>
<evidence type="ECO:0000313" key="2">
    <source>
        <dbReference type="EMBL" id="MBP2478437.1"/>
    </source>
</evidence>
<feature type="region of interest" description="Disordered" evidence="1">
    <location>
        <begin position="255"/>
        <end position="275"/>
    </location>
</feature>
<accession>A0ABS5APV4</accession>
<comment type="caution">
    <text evidence="2">The sequence shown here is derived from an EMBL/GenBank/DDBJ whole genome shotgun (WGS) entry which is preliminary data.</text>
</comment>